<dbReference type="InterPro" id="IPR001173">
    <property type="entry name" value="Glyco_trans_2-like"/>
</dbReference>
<keyword evidence="4 8" id="KW-0812">Transmembrane</keyword>
<dbReference type="InterPro" id="IPR050256">
    <property type="entry name" value="Glycosyltransferase_2"/>
</dbReference>
<name>A0ABT3RXW4_9BACT</name>
<feature type="transmembrane region" description="Helical" evidence="8">
    <location>
        <begin position="240"/>
        <end position="261"/>
    </location>
</feature>
<dbReference type="Proteomes" id="UP001209885">
    <property type="component" value="Unassembled WGS sequence"/>
</dbReference>
<evidence type="ECO:0000256" key="8">
    <source>
        <dbReference type="SAM" id="Phobius"/>
    </source>
</evidence>
<sequence length="330" mass="37699">MINGKDIDVSLIIPAYNESESLPELIEWIDRVNEANNLEYEVIIIDDGSSDNSWAVIEELSDKNDSVKGIKFNRNYGKSAALDTGFKAAMGEVVITMDADLQDSPDEIPALVSMIRDEGFDLVSGWKKKRHDPISKTIPSKFFNAVTAKISKIKLHDFNCGLKAYKNEVVKSLEVYGEMHRYIPVIAKWKGYNKIGEKIVEHRARKYGETKFGLERFVNGFLDLLSITFVMKYKKRPMHFFGTMGTLSFMAGFFITCWVIFEKLYTVWFTHKVARAVTDQPLFFLALIALVIGVQLFLAGFLGEMITQTDQYKNDYLISEKKGFEERENV</sequence>
<evidence type="ECO:0000256" key="2">
    <source>
        <dbReference type="ARBA" id="ARBA00022676"/>
    </source>
</evidence>
<evidence type="ECO:0000256" key="3">
    <source>
        <dbReference type="ARBA" id="ARBA00022679"/>
    </source>
</evidence>
<dbReference type="InterPro" id="IPR029044">
    <property type="entry name" value="Nucleotide-diphossugar_trans"/>
</dbReference>
<keyword evidence="11" id="KW-1185">Reference proteome</keyword>
<reference evidence="10 11" key="1">
    <citation type="submission" date="2022-11" db="EMBL/GenBank/DDBJ databases">
        <title>The characterization of three novel Bacteroidetes species and genomic analysis of their roles in tidal elemental geochemical cycles.</title>
        <authorList>
            <person name="Ma K."/>
        </authorList>
    </citation>
    <scope>NUCLEOTIDE SEQUENCE [LARGE SCALE GENOMIC DNA]</scope>
    <source>
        <strain evidence="10 11">M17</strain>
    </source>
</reference>
<protein>
    <submittedName>
        <fullName evidence="10">Glycosyltransferase family 2 protein</fullName>
    </submittedName>
</protein>
<evidence type="ECO:0000256" key="5">
    <source>
        <dbReference type="ARBA" id="ARBA00022985"/>
    </source>
</evidence>
<evidence type="ECO:0000256" key="7">
    <source>
        <dbReference type="ARBA" id="ARBA00023136"/>
    </source>
</evidence>
<evidence type="ECO:0000256" key="1">
    <source>
        <dbReference type="ARBA" id="ARBA00022475"/>
    </source>
</evidence>
<dbReference type="CDD" id="cd04187">
    <property type="entry name" value="DPM1_like_bac"/>
    <property type="match status" value="1"/>
</dbReference>
<dbReference type="Pfam" id="PF00535">
    <property type="entry name" value="Glycos_transf_2"/>
    <property type="match status" value="1"/>
</dbReference>
<keyword evidence="2" id="KW-0328">Glycosyltransferase</keyword>
<comment type="caution">
    <text evidence="10">The sequence shown here is derived from an EMBL/GenBank/DDBJ whole genome shotgun (WGS) entry which is preliminary data.</text>
</comment>
<accession>A0ABT3RXW4</accession>
<keyword evidence="6 8" id="KW-1133">Transmembrane helix</keyword>
<keyword evidence="3" id="KW-0808">Transferase</keyword>
<dbReference type="EMBL" id="JAPFQN010000013">
    <property type="protein sequence ID" value="MCX2745975.1"/>
    <property type="molecule type" value="Genomic_DNA"/>
</dbReference>
<dbReference type="Gene3D" id="3.90.550.10">
    <property type="entry name" value="Spore Coat Polysaccharide Biosynthesis Protein SpsA, Chain A"/>
    <property type="match status" value="1"/>
</dbReference>
<keyword evidence="1" id="KW-1003">Cell membrane</keyword>
<keyword evidence="7 8" id="KW-0472">Membrane</keyword>
<organism evidence="10 11">
    <name type="scientific">Mangrovivirga halotolerans</name>
    <dbReference type="NCBI Taxonomy" id="2993936"/>
    <lineage>
        <taxon>Bacteria</taxon>
        <taxon>Pseudomonadati</taxon>
        <taxon>Bacteroidota</taxon>
        <taxon>Cytophagia</taxon>
        <taxon>Cytophagales</taxon>
        <taxon>Mangrovivirgaceae</taxon>
        <taxon>Mangrovivirga</taxon>
    </lineage>
</organism>
<proteinExistence type="predicted"/>
<dbReference type="RefSeq" id="WP_266058607.1">
    <property type="nucleotide sequence ID" value="NZ_JAPFQN010000013.1"/>
</dbReference>
<evidence type="ECO:0000256" key="6">
    <source>
        <dbReference type="ARBA" id="ARBA00022989"/>
    </source>
</evidence>
<dbReference type="SUPFAM" id="SSF53448">
    <property type="entry name" value="Nucleotide-diphospho-sugar transferases"/>
    <property type="match status" value="1"/>
</dbReference>
<evidence type="ECO:0000259" key="9">
    <source>
        <dbReference type="Pfam" id="PF00535"/>
    </source>
</evidence>
<evidence type="ECO:0000256" key="4">
    <source>
        <dbReference type="ARBA" id="ARBA00022692"/>
    </source>
</evidence>
<feature type="domain" description="Glycosyltransferase 2-like" evidence="9">
    <location>
        <begin position="10"/>
        <end position="171"/>
    </location>
</feature>
<feature type="transmembrane region" description="Helical" evidence="8">
    <location>
        <begin position="281"/>
        <end position="303"/>
    </location>
</feature>
<gene>
    <name evidence="10" type="ORF">OO013_18990</name>
</gene>
<evidence type="ECO:0000313" key="10">
    <source>
        <dbReference type="EMBL" id="MCX2745975.1"/>
    </source>
</evidence>
<keyword evidence="5" id="KW-0448">Lipopolysaccharide biosynthesis</keyword>
<dbReference type="PANTHER" id="PTHR48090:SF3">
    <property type="entry name" value="UNDECAPRENYL-PHOSPHATE 4-DEOXY-4-FORMAMIDO-L-ARABINOSE TRANSFERASE"/>
    <property type="match status" value="1"/>
</dbReference>
<evidence type="ECO:0000313" key="11">
    <source>
        <dbReference type="Proteomes" id="UP001209885"/>
    </source>
</evidence>
<dbReference type="PANTHER" id="PTHR48090">
    <property type="entry name" value="UNDECAPRENYL-PHOSPHATE 4-DEOXY-4-FORMAMIDO-L-ARABINOSE TRANSFERASE-RELATED"/>
    <property type="match status" value="1"/>
</dbReference>